<dbReference type="SUPFAM" id="SSF56436">
    <property type="entry name" value="C-type lectin-like"/>
    <property type="match status" value="4"/>
</dbReference>
<accession>A0A6A5GKG6</accession>
<dbReference type="PANTHER" id="PTHR22991:SF44">
    <property type="entry name" value="C-TYPE LECTIN-RELATED"/>
    <property type="match status" value="1"/>
</dbReference>
<reference evidence="5 6" key="1">
    <citation type="submission" date="2019-12" db="EMBL/GenBank/DDBJ databases">
        <title>Chromosome-level assembly of the Caenorhabditis remanei genome.</title>
        <authorList>
            <person name="Teterina A.A."/>
            <person name="Willis J.H."/>
            <person name="Phillips P.C."/>
        </authorList>
    </citation>
    <scope>NUCLEOTIDE SEQUENCE [LARGE SCALE GENOMIC DNA]</scope>
    <source>
        <strain evidence="5 6">PX506</strain>
        <tissue evidence="5">Whole organism</tissue>
    </source>
</reference>
<dbReference type="PANTHER" id="PTHR22991">
    <property type="entry name" value="PROTEIN CBG13490"/>
    <property type="match status" value="1"/>
</dbReference>
<feature type="domain" description="C-type lectin" evidence="4">
    <location>
        <begin position="431"/>
        <end position="547"/>
    </location>
</feature>
<dbReference type="InterPro" id="IPR016186">
    <property type="entry name" value="C-type_lectin-like/link_sf"/>
</dbReference>
<feature type="domain" description="C-type lectin" evidence="4">
    <location>
        <begin position="133"/>
        <end position="250"/>
    </location>
</feature>
<dbReference type="KEGG" id="crq:GCK72_021659"/>
<dbReference type="AlphaFoldDB" id="A0A6A5GKG6"/>
<protein>
    <recommendedName>
        <fullName evidence="4">C-type lectin domain-containing protein</fullName>
    </recommendedName>
</protein>
<dbReference type="PROSITE" id="PS50041">
    <property type="entry name" value="C_TYPE_LECTIN_2"/>
    <property type="match status" value="4"/>
</dbReference>
<organism evidence="5 6">
    <name type="scientific">Caenorhabditis remanei</name>
    <name type="common">Caenorhabditis vulgaris</name>
    <dbReference type="NCBI Taxonomy" id="31234"/>
    <lineage>
        <taxon>Eukaryota</taxon>
        <taxon>Metazoa</taxon>
        <taxon>Ecdysozoa</taxon>
        <taxon>Nematoda</taxon>
        <taxon>Chromadorea</taxon>
        <taxon>Rhabditida</taxon>
        <taxon>Rhabditina</taxon>
        <taxon>Rhabditomorpha</taxon>
        <taxon>Rhabditoidea</taxon>
        <taxon>Rhabditidae</taxon>
        <taxon>Peloderinae</taxon>
        <taxon>Caenorhabditis</taxon>
    </lineage>
</organism>
<sequence length="680" mass="77140">MINRISIIYAERQARRRPVQNEAIQSDNEIESAPEPEGEAKTEFEPAEKQRHFGILQYTMNNRFRKIMLIGLANVLLIVAFFLFMFFFVVKVKCAEPEATTTLPPSTTTMMQGSTTPAGPPLKYTCTDGFELVFGKCWQINIDLPGHQEAERICNTRGSTLFTIKSELEDQAFRNWMNHRHHRSWMGLTCDGPDNTTCVWDDGEKWPFSYVAFEDGSPANDCCFQYNISGVLGKQWTCDNCGLALSYVCELPQTIAANCTNNFNMHCYNYYSQPMSLTDAQDYCRDQNGNLLSIQSRPENIFVQAIQEINNDYIWLGGVSKDSIPSIVEERTIVEVANGVSRPDFEPMERQRHFGILRYNMNNRFHKVMLIGLMNVVLIVIFFLFMFFFVVKIKCSGGEGYATVPPTEPSITKTTSSGPLLFTCPDGYDLVGTNCLQLYTTPLTWSDARDRCHLSSSLLLMIKTQQEDQDFRAYIHHLYNRTWLGLTCTKSDKTSCKWDDLLQWPFPYSAFADGSPNGGCLFYNVSDTLGTPWVGGYCDQKLVSVCITSSTPESKCKNNFESYCYYYYSQEASFSEAQDFCKLHCGNLVSVLSEDENNFLLSMDEIKNDSIYLGGLLATENKIMWADGSKMLYNNTVEYNKQDSCLIMKMGSNGGNWTSTTCSKTYSYVCKVSARVSCSV</sequence>
<name>A0A6A5GKG6_CAERE</name>
<feature type="compositionally biased region" description="Acidic residues" evidence="2">
    <location>
        <begin position="28"/>
        <end position="37"/>
    </location>
</feature>
<comment type="caution">
    <text evidence="5">The sequence shown here is derived from an EMBL/GenBank/DDBJ whole genome shotgun (WGS) entry which is preliminary data.</text>
</comment>
<feature type="region of interest" description="Disordered" evidence="2">
    <location>
        <begin position="18"/>
        <end position="46"/>
    </location>
</feature>
<dbReference type="Pfam" id="PF00059">
    <property type="entry name" value="Lectin_C"/>
    <property type="match status" value="3"/>
</dbReference>
<keyword evidence="3" id="KW-0812">Transmembrane</keyword>
<keyword evidence="1" id="KW-1015">Disulfide bond</keyword>
<dbReference type="InterPro" id="IPR050976">
    <property type="entry name" value="Snaclec"/>
</dbReference>
<dbReference type="GeneID" id="9799929"/>
<dbReference type="RefSeq" id="XP_053583324.1">
    <property type="nucleotide sequence ID" value="XM_053734411.1"/>
</dbReference>
<keyword evidence="3" id="KW-1133">Transmembrane helix</keyword>
<dbReference type="SMART" id="SM00034">
    <property type="entry name" value="CLECT"/>
    <property type="match status" value="4"/>
</dbReference>
<evidence type="ECO:0000313" key="5">
    <source>
        <dbReference type="EMBL" id="KAF1755091.1"/>
    </source>
</evidence>
<dbReference type="CTD" id="9799929"/>
<feature type="domain" description="C-type lectin" evidence="4">
    <location>
        <begin position="560"/>
        <end position="671"/>
    </location>
</feature>
<evidence type="ECO:0000256" key="1">
    <source>
        <dbReference type="ARBA" id="ARBA00023157"/>
    </source>
</evidence>
<feature type="domain" description="C-type lectin" evidence="4">
    <location>
        <begin position="263"/>
        <end position="317"/>
    </location>
</feature>
<dbReference type="Proteomes" id="UP000483820">
    <property type="component" value="Chromosome V"/>
</dbReference>
<proteinExistence type="predicted"/>
<dbReference type="Gene3D" id="3.10.100.10">
    <property type="entry name" value="Mannose-Binding Protein A, subunit A"/>
    <property type="match status" value="4"/>
</dbReference>
<dbReference type="EMBL" id="WUAV01000005">
    <property type="protein sequence ID" value="KAF1755091.1"/>
    <property type="molecule type" value="Genomic_DNA"/>
</dbReference>
<feature type="transmembrane region" description="Helical" evidence="3">
    <location>
        <begin position="67"/>
        <end position="90"/>
    </location>
</feature>
<evidence type="ECO:0000259" key="4">
    <source>
        <dbReference type="PROSITE" id="PS50041"/>
    </source>
</evidence>
<gene>
    <name evidence="5" type="ORF">GCK72_021659</name>
</gene>
<dbReference type="InterPro" id="IPR016187">
    <property type="entry name" value="CTDL_fold"/>
</dbReference>
<evidence type="ECO:0000256" key="2">
    <source>
        <dbReference type="SAM" id="MobiDB-lite"/>
    </source>
</evidence>
<evidence type="ECO:0000256" key="3">
    <source>
        <dbReference type="SAM" id="Phobius"/>
    </source>
</evidence>
<dbReference type="CDD" id="cd00037">
    <property type="entry name" value="CLECT"/>
    <property type="match status" value="4"/>
</dbReference>
<dbReference type="InterPro" id="IPR001304">
    <property type="entry name" value="C-type_lectin-like"/>
</dbReference>
<keyword evidence="3" id="KW-0472">Membrane</keyword>
<evidence type="ECO:0000313" key="6">
    <source>
        <dbReference type="Proteomes" id="UP000483820"/>
    </source>
</evidence>
<feature type="transmembrane region" description="Helical" evidence="3">
    <location>
        <begin position="368"/>
        <end position="391"/>
    </location>
</feature>